<sequence>MSTVPNTPALKIYLKKFTKLRQGVTQYGKAPHKPVLLLTFIELFEKGELSENRIYISPELVAQFKETFALLVRTAHTTDFSLPFYHLATEGFWSVRTKTGRVLQVHIRSIHTLSEVVDFGYFAEDLYTLLLDTASRNILKTAILDHYFPNTKAEYLNTKQGGYIQNLQSYLLNESPAIYTLALNETDEEEAFIRGGMFKKLVPQVYNHTCCISGMRLVSNHGFSMIDACHIVPFSLSKDDKINNGLALCPNLHRAFDRGLISVDEKLKVLVSNTIAEDLSNNYALLHLRGKPLTLPFGEKHFPNASNLAWHRQHVFKN</sequence>
<proteinExistence type="predicted"/>
<evidence type="ECO:0000313" key="3">
    <source>
        <dbReference type="EMBL" id="PVY40238.1"/>
    </source>
</evidence>
<keyword evidence="3" id="KW-0540">Nuclease</keyword>
<dbReference type="AlphaFoldDB" id="A0A2U1AUZ1"/>
<protein>
    <submittedName>
        <fullName evidence="3">Putative restriction endonuclease</fullName>
    </submittedName>
</protein>
<dbReference type="GO" id="GO:0004519">
    <property type="term" value="F:endonuclease activity"/>
    <property type="evidence" value="ECO:0007669"/>
    <property type="project" value="UniProtKB-KW"/>
</dbReference>
<dbReference type="OrthoDB" id="67788at2"/>
<feature type="domain" description="HNH nuclease" evidence="1">
    <location>
        <begin position="210"/>
        <end position="264"/>
    </location>
</feature>
<dbReference type="InterPro" id="IPR003615">
    <property type="entry name" value="HNH_nuc"/>
</dbReference>
<keyword evidence="3" id="KW-0378">Hydrolase</keyword>
<dbReference type="InterPro" id="IPR058813">
    <property type="entry name" value="DNA-SBD_ScoMcrA"/>
</dbReference>
<evidence type="ECO:0000259" key="2">
    <source>
        <dbReference type="Pfam" id="PF26340"/>
    </source>
</evidence>
<comment type="caution">
    <text evidence="3">The sequence shown here is derived from an EMBL/GenBank/DDBJ whole genome shotgun (WGS) entry which is preliminary data.</text>
</comment>
<dbReference type="Proteomes" id="UP000245466">
    <property type="component" value="Unassembled WGS sequence"/>
</dbReference>
<accession>A0A2U1AUZ1</accession>
<evidence type="ECO:0000313" key="4">
    <source>
        <dbReference type="Proteomes" id="UP000245466"/>
    </source>
</evidence>
<dbReference type="InterPro" id="IPR011396">
    <property type="entry name" value="PT_DNA_restrict"/>
</dbReference>
<organism evidence="3 4">
    <name type="scientific">Pontibacter virosus</name>
    <dbReference type="NCBI Taxonomy" id="1765052"/>
    <lineage>
        <taxon>Bacteria</taxon>
        <taxon>Pseudomonadati</taxon>
        <taxon>Bacteroidota</taxon>
        <taxon>Cytophagia</taxon>
        <taxon>Cytophagales</taxon>
        <taxon>Hymenobacteraceae</taxon>
        <taxon>Pontibacter</taxon>
    </lineage>
</organism>
<gene>
    <name evidence="3" type="ORF">C8E01_108132</name>
</gene>
<dbReference type="PIRSF" id="PIRSF030850">
    <property type="entry name" value="UCP030850"/>
    <property type="match status" value="1"/>
</dbReference>
<feature type="domain" description="ScoMcrA-like DNA sulfur-binding" evidence="2">
    <location>
        <begin position="14"/>
        <end position="154"/>
    </location>
</feature>
<reference evidence="3 4" key="1">
    <citation type="submission" date="2018-04" db="EMBL/GenBank/DDBJ databases">
        <title>Genomic Encyclopedia of Type Strains, Phase IV (KMG-IV): sequencing the most valuable type-strain genomes for metagenomic binning, comparative biology and taxonomic classification.</title>
        <authorList>
            <person name="Goeker M."/>
        </authorList>
    </citation>
    <scope>NUCLEOTIDE SEQUENCE [LARGE SCALE GENOMIC DNA]</scope>
    <source>
        <strain evidence="3 4">DSM 100231</strain>
    </source>
</reference>
<dbReference type="Pfam" id="PF13391">
    <property type="entry name" value="HNH_2"/>
    <property type="match status" value="1"/>
</dbReference>
<dbReference type="EMBL" id="QEKI01000008">
    <property type="protein sequence ID" value="PVY40238.1"/>
    <property type="molecule type" value="Genomic_DNA"/>
</dbReference>
<dbReference type="Pfam" id="PF26340">
    <property type="entry name" value="DNA-SBD_ScoMcrA"/>
    <property type="match status" value="1"/>
</dbReference>
<name>A0A2U1AUZ1_9BACT</name>
<keyword evidence="3" id="KW-0255">Endonuclease</keyword>
<evidence type="ECO:0000259" key="1">
    <source>
        <dbReference type="Pfam" id="PF13391"/>
    </source>
</evidence>
<keyword evidence="4" id="KW-1185">Reference proteome</keyword>